<dbReference type="PANTHER" id="PTHR40050:SF1">
    <property type="entry name" value="INNER SPORE COAT PROTEIN H"/>
    <property type="match status" value="1"/>
</dbReference>
<dbReference type="OrthoDB" id="3235126at2"/>
<dbReference type="Proteomes" id="UP000276178">
    <property type="component" value="Unassembled WGS sequence"/>
</dbReference>
<keyword evidence="1" id="KW-0946">Virion</keyword>
<accession>A0A3M8B915</accession>
<name>A0A3M8B915_9BACL</name>
<evidence type="ECO:0000313" key="1">
    <source>
        <dbReference type="EMBL" id="RNB59870.1"/>
    </source>
</evidence>
<evidence type="ECO:0000313" key="2">
    <source>
        <dbReference type="Proteomes" id="UP000276178"/>
    </source>
</evidence>
<keyword evidence="1" id="KW-0167">Capsid protein</keyword>
<comment type="caution">
    <text evidence="1">The sequence shown here is derived from an EMBL/GenBank/DDBJ whole genome shotgun (WGS) entry which is preliminary data.</text>
</comment>
<dbReference type="InterPro" id="IPR014867">
    <property type="entry name" value="Spore_coat_CotH_CotH2/3/7"/>
</dbReference>
<dbReference type="EMBL" id="RHHN01000011">
    <property type="protein sequence ID" value="RNB59870.1"/>
    <property type="molecule type" value="Genomic_DNA"/>
</dbReference>
<reference evidence="1 2" key="1">
    <citation type="submission" date="2018-10" db="EMBL/GenBank/DDBJ databases">
        <title>Phylogenomics of Brevibacillus.</title>
        <authorList>
            <person name="Dunlap C."/>
        </authorList>
    </citation>
    <scope>NUCLEOTIDE SEQUENCE [LARGE SCALE GENOMIC DNA]</scope>
    <source>
        <strain evidence="1 2">NRRL NRS 1219</strain>
    </source>
</reference>
<sequence>MCSESGSCQLFKDDRGGDYSDARYGRVQIGVSAQILQRDNVIFEQGDGGVPCEHPLRVFAVAGSGQKHAICKQRKRPSHFLNVQLISDLVHPCCKFPKRSFQITLVPPQLFQGAREFHLNAEYVDPSYIRNKLSFDFFTKIGSYAPRAEHVLLYLNGECIGIYLKLEAVDDIFLADRGLPAGPIYYAVNANANFSLLRHKTTEAKAALEAGYQRKLGTEADDGYLRELIFRINATPQALFAHIIKKWLDIPQYLRWLAGAVCTQNLDGFVHSYALYRHAENKRFFIIPWDYDATWGRNVNGRVLAPENLRVQGFNTLTARLLDVPAFRTQYVRLLQDILDTTFTVEHLRPHILALHDALRPYVSMDPYKQDVLATFATEPAFICAFIEERNQFLRQSLKTFQHPRSG</sequence>
<dbReference type="Pfam" id="PF08757">
    <property type="entry name" value="CotH"/>
    <property type="match status" value="1"/>
</dbReference>
<protein>
    <submittedName>
        <fullName evidence="1">Spore coat protein</fullName>
    </submittedName>
</protein>
<gene>
    <name evidence="1" type="ORF">EB820_03575</name>
</gene>
<organism evidence="1 2">
    <name type="scientific">Brevibacillus agri</name>
    <dbReference type="NCBI Taxonomy" id="51101"/>
    <lineage>
        <taxon>Bacteria</taxon>
        <taxon>Bacillati</taxon>
        <taxon>Bacillota</taxon>
        <taxon>Bacilli</taxon>
        <taxon>Bacillales</taxon>
        <taxon>Paenibacillaceae</taxon>
        <taxon>Brevibacillus</taxon>
    </lineage>
</organism>
<dbReference type="PANTHER" id="PTHR40050">
    <property type="entry name" value="INNER SPORE COAT PROTEIN H"/>
    <property type="match status" value="1"/>
</dbReference>
<proteinExistence type="predicted"/>
<dbReference type="AlphaFoldDB" id="A0A3M8B915"/>